<dbReference type="PANTHER" id="PTHR12963">
    <property type="entry name" value="THYROID RECEPTOR INTERACTING PROTEIN RELATED"/>
    <property type="match status" value="1"/>
</dbReference>
<organism evidence="2 3">
    <name type="scientific">Steinernema glaseri</name>
    <dbReference type="NCBI Taxonomy" id="37863"/>
    <lineage>
        <taxon>Eukaryota</taxon>
        <taxon>Metazoa</taxon>
        <taxon>Ecdysozoa</taxon>
        <taxon>Nematoda</taxon>
        <taxon>Chromadorea</taxon>
        <taxon>Rhabditida</taxon>
        <taxon>Tylenchina</taxon>
        <taxon>Panagrolaimomorpha</taxon>
        <taxon>Strongyloidoidea</taxon>
        <taxon>Steinernematidae</taxon>
        <taxon>Steinernema</taxon>
    </lineage>
</organism>
<dbReference type="GO" id="GO:0180022">
    <property type="term" value="C:RQC-trigger complex"/>
    <property type="evidence" value="ECO:0007669"/>
    <property type="project" value="InterPro"/>
</dbReference>
<dbReference type="PANTHER" id="PTHR12963:SF4">
    <property type="entry name" value="ACTIVATING SIGNAL COINTEGRATOR 1"/>
    <property type="match status" value="1"/>
</dbReference>
<dbReference type="GO" id="GO:0005634">
    <property type="term" value="C:nucleus"/>
    <property type="evidence" value="ECO:0007669"/>
    <property type="project" value="InterPro"/>
</dbReference>
<reference evidence="3" key="1">
    <citation type="submission" date="2016-11" db="UniProtKB">
        <authorList>
            <consortium name="WormBaseParasite"/>
        </authorList>
    </citation>
    <scope>IDENTIFICATION</scope>
</reference>
<dbReference type="InterPro" id="IPR039128">
    <property type="entry name" value="TRIP4-like"/>
</dbReference>
<name>A0A1I8ACF5_9BILA</name>
<dbReference type="GO" id="GO:0008270">
    <property type="term" value="F:zinc ion binding"/>
    <property type="evidence" value="ECO:0007669"/>
    <property type="project" value="InterPro"/>
</dbReference>
<feature type="domain" description="TRIP4/RQT4 C2HC5-type zinc finger" evidence="1">
    <location>
        <begin position="29"/>
        <end position="73"/>
    </location>
</feature>
<proteinExistence type="predicted"/>
<evidence type="ECO:0000313" key="3">
    <source>
        <dbReference type="WBParaSite" id="L893_g4018.t1"/>
    </source>
</evidence>
<dbReference type="Pfam" id="PF06221">
    <property type="entry name" value="zf-C2HC5"/>
    <property type="match status" value="1"/>
</dbReference>
<dbReference type="GO" id="GO:0045893">
    <property type="term" value="P:positive regulation of DNA-templated transcription"/>
    <property type="evidence" value="ECO:0007669"/>
    <property type="project" value="TreeGrafter"/>
</dbReference>
<dbReference type="Proteomes" id="UP000095287">
    <property type="component" value="Unplaced"/>
</dbReference>
<dbReference type="InterPro" id="IPR009349">
    <property type="entry name" value="TRIP4/RQT4_C2HC5_Znf"/>
</dbReference>
<keyword evidence="2" id="KW-1185">Reference proteome</keyword>
<dbReference type="GO" id="GO:0072344">
    <property type="term" value="P:rescue of stalled ribosome"/>
    <property type="evidence" value="ECO:0007669"/>
    <property type="project" value="InterPro"/>
</dbReference>
<sequence>MVKKKVGSVTMAADPTANPAAKVSKSRIKCDCQARVHDLILNCLNCGRIVCAQEGSGPCFFCGELVVSRAEREILENGSNTQRKKLMMTLTGKSGEASLSSMSEDFQRAQAFRDNLLRADADTEKQKEVADLDSDYHNIEQSSHLTAEEREAIIRRKEELVELDKARQKQVIVSISATGEVTEQKQARMTAATDPIIRAIVQKSLNRKQTVANTRKARPADDSFNVKDFTPYYDKAHGEKVDKKANERNREMLKRDEILLQANEEILYSEVEKEGYCMVFDQPYATVALTEDVGYLPWHEETTFRGPAFLAASMRIPVDKDLEVVADIYGLKKMPKASDLDIGAILGRIVVDQCWRTVDFVEMMNEKDKTGRKKKPTITSPFVLLVSNPRCLDTPVSHVPTGKFFKLDDQLKAITREQFGAYV</sequence>
<dbReference type="WBParaSite" id="L893_g4018.t1">
    <property type="protein sequence ID" value="L893_g4018.t1"/>
    <property type="gene ID" value="L893_g4018"/>
</dbReference>
<evidence type="ECO:0000259" key="1">
    <source>
        <dbReference type="Pfam" id="PF06221"/>
    </source>
</evidence>
<protein>
    <submittedName>
        <fullName evidence="3">Zf-C2HC5 domain-containing protein</fullName>
    </submittedName>
</protein>
<evidence type="ECO:0000313" key="2">
    <source>
        <dbReference type="Proteomes" id="UP000095287"/>
    </source>
</evidence>
<accession>A0A1I8ACF5</accession>
<dbReference type="AlphaFoldDB" id="A0A1I8ACF5"/>